<evidence type="ECO:0000256" key="7">
    <source>
        <dbReference type="HAMAP-Rule" id="MF_01984"/>
    </source>
</evidence>
<dbReference type="RefSeq" id="WP_013564379.1">
    <property type="nucleotide sequence ID" value="NC_014962.1"/>
</dbReference>
<dbReference type="FunFam" id="3.40.50.1950:FF:000001">
    <property type="entry name" value="Flavin prenyltransferase UbiX"/>
    <property type="match status" value="1"/>
</dbReference>
<dbReference type="InterPro" id="IPR036551">
    <property type="entry name" value="Flavin_trans-like"/>
</dbReference>
<evidence type="ECO:0000313" key="10">
    <source>
        <dbReference type="EMBL" id="ADV62091.1"/>
    </source>
</evidence>
<feature type="binding site" evidence="7">
    <location>
        <position position="159"/>
    </location>
    <ligand>
        <name>FMN</name>
        <dbReference type="ChEBI" id="CHEBI:58210"/>
    </ligand>
</feature>
<dbReference type="PANTHER" id="PTHR43374:SF1">
    <property type="entry name" value="FLAVIN PRENYLTRANSFERASE PAD1, MITOCHONDRIAL"/>
    <property type="match status" value="1"/>
</dbReference>
<dbReference type="NCBIfam" id="NF004685">
    <property type="entry name" value="PRK06029.1"/>
    <property type="match status" value="1"/>
</dbReference>
<feature type="binding site" evidence="7">
    <location>
        <begin position="37"/>
        <end position="39"/>
    </location>
    <ligand>
        <name>FMN</name>
        <dbReference type="ChEBI" id="CHEBI:58210"/>
    </ligand>
</feature>
<dbReference type="InterPro" id="IPR003382">
    <property type="entry name" value="Flavoprotein"/>
</dbReference>
<evidence type="ECO:0000256" key="6">
    <source>
        <dbReference type="ARBA" id="ARBA00060793"/>
    </source>
</evidence>
<feature type="region of interest" description="Disordered" evidence="8">
    <location>
        <begin position="223"/>
        <end position="243"/>
    </location>
</feature>
<accession>E8QYV4</accession>
<dbReference type="Proteomes" id="UP000008631">
    <property type="component" value="Chromosome"/>
</dbReference>
<dbReference type="KEGG" id="ipa:Isop_1506"/>
<keyword evidence="4 7" id="KW-0808">Transferase</keyword>
<evidence type="ECO:0000256" key="1">
    <source>
        <dbReference type="ARBA" id="ARBA00022602"/>
    </source>
</evidence>
<dbReference type="GO" id="GO:0106141">
    <property type="term" value="F:flavin prenyltransferase activity"/>
    <property type="evidence" value="ECO:0007669"/>
    <property type="project" value="UniProtKB-EC"/>
</dbReference>
<comment type="catalytic activity">
    <reaction evidence="5 7">
        <text>dimethylallyl phosphate + FMNH2 = prenylated FMNH2 + phosphate</text>
        <dbReference type="Rhea" id="RHEA:37743"/>
        <dbReference type="ChEBI" id="CHEBI:43474"/>
        <dbReference type="ChEBI" id="CHEBI:57618"/>
        <dbReference type="ChEBI" id="CHEBI:87467"/>
        <dbReference type="ChEBI" id="CHEBI:88052"/>
        <dbReference type="EC" id="2.5.1.129"/>
    </reaction>
</comment>
<dbReference type="HAMAP" id="MF_01984">
    <property type="entry name" value="ubiX_pad"/>
    <property type="match status" value="1"/>
</dbReference>
<comment type="similarity">
    <text evidence="6 7">Belongs to the UbiX/PAD1 family.</text>
</comment>
<feature type="binding site" evidence="7">
    <location>
        <position position="63"/>
    </location>
    <ligand>
        <name>FMN</name>
        <dbReference type="ChEBI" id="CHEBI:58210"/>
    </ligand>
</feature>
<feature type="binding site" evidence="7">
    <location>
        <position position="189"/>
    </location>
    <ligand>
        <name>dimethylallyl phosphate</name>
        <dbReference type="ChEBI" id="CHEBI:88052"/>
    </ligand>
</feature>
<organism evidence="10 11">
    <name type="scientific">Isosphaera pallida (strain ATCC 43644 / DSM 9630 / IS1B)</name>
    <dbReference type="NCBI Taxonomy" id="575540"/>
    <lineage>
        <taxon>Bacteria</taxon>
        <taxon>Pseudomonadati</taxon>
        <taxon>Planctomycetota</taxon>
        <taxon>Planctomycetia</taxon>
        <taxon>Isosphaerales</taxon>
        <taxon>Isosphaeraceae</taxon>
        <taxon>Isosphaera</taxon>
    </lineage>
</organism>
<dbReference type="InParanoid" id="E8QYV4"/>
<dbReference type="STRING" id="575540.Isop_1506"/>
<keyword evidence="3 7" id="KW-0288">FMN</keyword>
<reference evidence="10 11" key="2">
    <citation type="journal article" date="2011" name="Stand. Genomic Sci.">
        <title>Complete genome sequence of Isosphaera pallida type strain (IS1B).</title>
        <authorList>
            <consortium name="US DOE Joint Genome Institute (JGI-PGF)"/>
            <person name="Goker M."/>
            <person name="Cleland D."/>
            <person name="Saunders E."/>
            <person name="Lapidus A."/>
            <person name="Nolan M."/>
            <person name="Lucas S."/>
            <person name="Hammon N."/>
            <person name="Deshpande S."/>
            <person name="Cheng J.F."/>
            <person name="Tapia R."/>
            <person name="Han C."/>
            <person name="Goodwin L."/>
            <person name="Pitluck S."/>
            <person name="Liolios K."/>
            <person name="Pagani I."/>
            <person name="Ivanova N."/>
            <person name="Mavromatis K."/>
            <person name="Pati A."/>
            <person name="Chen A."/>
            <person name="Palaniappan K."/>
            <person name="Land M."/>
            <person name="Hauser L."/>
            <person name="Chang Y.J."/>
            <person name="Jeffries C.D."/>
            <person name="Detter J.C."/>
            <person name="Beck B."/>
            <person name="Woyke T."/>
            <person name="Bristow J."/>
            <person name="Eisen J.A."/>
            <person name="Markowitz V."/>
            <person name="Hugenholtz P."/>
            <person name="Kyrpides N.C."/>
            <person name="Klenk H.P."/>
        </authorList>
    </citation>
    <scope>NUCLEOTIDE SEQUENCE [LARGE SCALE GENOMIC DNA]</scope>
    <source>
        <strain evidence="11">ATCC 43644 / DSM 9630 / IS1B</strain>
    </source>
</reference>
<feature type="binding site" evidence="7">
    <location>
        <begin position="124"/>
        <end position="127"/>
    </location>
    <ligand>
        <name>FMN</name>
        <dbReference type="ChEBI" id="CHEBI:58210"/>
    </ligand>
</feature>
<dbReference type="InterPro" id="IPR004507">
    <property type="entry name" value="UbiX-like"/>
</dbReference>
<dbReference type="NCBIfam" id="TIGR00421">
    <property type="entry name" value="ubiX_pad"/>
    <property type="match status" value="1"/>
</dbReference>
<protein>
    <recommendedName>
        <fullName evidence="7">Flavin prenyltransferase UbiX</fullName>
        <ecNumber evidence="7">2.5.1.129</ecNumber>
    </recommendedName>
</protein>
<dbReference type="GO" id="GO:0016831">
    <property type="term" value="F:carboxy-lyase activity"/>
    <property type="evidence" value="ECO:0007669"/>
    <property type="project" value="TreeGrafter"/>
</dbReference>
<dbReference type="Pfam" id="PF02441">
    <property type="entry name" value="Flavoprotein"/>
    <property type="match status" value="1"/>
</dbReference>
<comment type="caution">
    <text evidence="7">Lacks conserved residue(s) required for the propagation of feature annotation.</text>
</comment>
<evidence type="ECO:0000259" key="9">
    <source>
        <dbReference type="Pfam" id="PF02441"/>
    </source>
</evidence>
<name>E8QYV4_ISOPI</name>
<comment type="function">
    <text evidence="7">Flavin prenyltransferase that catalyzes the synthesis of the prenylated FMN cofactor (prenyl-FMN) for 4-hydroxy-3-polyprenylbenzoic acid decarboxylase UbiD. The prenyltransferase is metal-independent and links a dimethylallyl moiety from dimethylallyl monophosphate (DMAP) to the flavin N5 and C6 atoms of FMN.</text>
</comment>
<dbReference type="Gene3D" id="3.40.50.1950">
    <property type="entry name" value="Flavin prenyltransferase-like"/>
    <property type="match status" value="1"/>
</dbReference>
<dbReference type="eggNOG" id="COG0163">
    <property type="taxonomic scope" value="Bacteria"/>
</dbReference>
<evidence type="ECO:0000256" key="4">
    <source>
        <dbReference type="ARBA" id="ARBA00022679"/>
    </source>
</evidence>
<dbReference type="FunCoup" id="E8QYV4">
    <property type="interactions" value="189"/>
</dbReference>
<dbReference type="EMBL" id="CP002353">
    <property type="protein sequence ID" value="ADV62091.1"/>
    <property type="molecule type" value="Genomic_DNA"/>
</dbReference>
<proteinExistence type="inferred from homology"/>
<dbReference type="AlphaFoldDB" id="E8QYV4"/>
<feature type="binding site" evidence="7">
    <location>
        <position position="205"/>
    </location>
    <ligand>
        <name>dimethylallyl phosphate</name>
        <dbReference type="ChEBI" id="CHEBI:88052"/>
    </ligand>
</feature>
<dbReference type="SUPFAM" id="SSF52507">
    <property type="entry name" value="Homo-oligomeric flavin-containing Cys decarboxylases, HFCD"/>
    <property type="match status" value="1"/>
</dbReference>
<keyword evidence="1 7" id="KW-0637">Prenyltransferase</keyword>
<evidence type="ECO:0000256" key="5">
    <source>
        <dbReference type="ARBA" id="ARBA00050612"/>
    </source>
</evidence>
<reference key="1">
    <citation type="submission" date="2010-11" db="EMBL/GenBank/DDBJ databases">
        <title>The complete sequence of chromosome of Isophaera pallida ATCC 43644.</title>
        <authorList>
            <consortium name="US DOE Joint Genome Institute (JGI-PGF)"/>
            <person name="Lucas S."/>
            <person name="Copeland A."/>
            <person name="Lapidus A."/>
            <person name="Bruce D."/>
            <person name="Goodwin L."/>
            <person name="Pitluck S."/>
            <person name="Kyrpides N."/>
            <person name="Mavromatis K."/>
            <person name="Pagani I."/>
            <person name="Ivanova N."/>
            <person name="Saunders E."/>
            <person name="Brettin T."/>
            <person name="Detter J.C."/>
            <person name="Han C."/>
            <person name="Tapia R."/>
            <person name="Land M."/>
            <person name="Hauser L."/>
            <person name="Markowitz V."/>
            <person name="Cheng J.-F."/>
            <person name="Hugenholtz P."/>
            <person name="Woyke T."/>
            <person name="Wu D."/>
            <person name="Eisen J.A."/>
        </authorList>
    </citation>
    <scope>NUCLEOTIDE SEQUENCE</scope>
    <source>
        <strain>ATCC 43644</strain>
    </source>
</reference>
<dbReference type="PANTHER" id="PTHR43374">
    <property type="entry name" value="FLAVIN PRENYLTRANSFERASE"/>
    <property type="match status" value="1"/>
</dbReference>
<evidence type="ECO:0000256" key="2">
    <source>
        <dbReference type="ARBA" id="ARBA00022630"/>
    </source>
</evidence>
<gene>
    <name evidence="7" type="primary">ubiX</name>
    <name evidence="10" type="ordered locus">Isop_1506</name>
</gene>
<evidence type="ECO:0000256" key="3">
    <source>
        <dbReference type="ARBA" id="ARBA00022643"/>
    </source>
</evidence>
<keyword evidence="11" id="KW-1185">Reference proteome</keyword>
<evidence type="ECO:0000256" key="8">
    <source>
        <dbReference type="SAM" id="MobiDB-lite"/>
    </source>
</evidence>
<dbReference type="EC" id="2.5.1.129" evidence="7"/>
<dbReference type="HOGENOM" id="CLU_074522_0_0_0"/>
<sequence>MTEHLATTDGNANLNPTPAWVASPMPRQRPVVLGMTGASGAPYAVGLLRTLCRAGLEVHLTISPSAAQVLREEMGIAVALNRFDPSVFGDLGAARLHYHHHADFGAGIASGSFLTAGMVIAPCSMSTLASIAHGITTNLITRAADVHLKERRKLIVVPRETPLSLVHLENMLRVTQAGAVVLPAMPGWYHRPQSFDDLIGFIVGRICDQLGLENRLIKRWGQSVPQGDQTTDRPPRTPSPHLH</sequence>
<feature type="domain" description="Flavoprotein" evidence="9">
    <location>
        <begin position="31"/>
        <end position="210"/>
    </location>
</feature>
<evidence type="ECO:0000313" key="11">
    <source>
        <dbReference type="Proteomes" id="UP000008631"/>
    </source>
</evidence>
<keyword evidence="2 7" id="KW-0285">Flavoprotein</keyword>